<feature type="region of interest" description="Disordered" evidence="1">
    <location>
        <begin position="203"/>
        <end position="231"/>
    </location>
</feature>
<protein>
    <submittedName>
        <fullName evidence="2">Uncharacterized protein</fullName>
    </submittedName>
</protein>
<feature type="compositionally biased region" description="Polar residues" evidence="1">
    <location>
        <begin position="203"/>
        <end position="213"/>
    </location>
</feature>
<keyword evidence="3" id="KW-1185">Reference proteome</keyword>
<comment type="caution">
    <text evidence="2">The sequence shown here is derived from an EMBL/GenBank/DDBJ whole genome shotgun (WGS) entry which is preliminary data.</text>
</comment>
<feature type="compositionally biased region" description="Low complexity" evidence="1">
    <location>
        <begin position="214"/>
        <end position="227"/>
    </location>
</feature>
<name>A0ABQ9WXF7_9EUKA</name>
<evidence type="ECO:0000313" key="3">
    <source>
        <dbReference type="Proteomes" id="UP001281761"/>
    </source>
</evidence>
<sequence length="246" mass="27996">MIAPRRLFRLRLFQHVLHWRNAHYSLLRLIQPSPCRLRQLLVHTISYSYQGAMMGYNSTLDQAMSFIPFMRGKEVLVGQDGEDEHSGVEDSPLRILFAAFTFTAHARTFLQSTHTVSIAMTIHLVQINEFSIVSINTIDVRIHLLFRTACLRLETFVDEVALTGAVSSVNDCDTSTDQHRRWNTPLQHCKIEAYEEGIERISLQSGGSRQTRTSPPISLSPLPSLPLTQMNTTRRLDTTYKPTISV</sequence>
<proteinExistence type="predicted"/>
<dbReference type="EMBL" id="JARBJD010000363">
    <property type="protein sequence ID" value="KAK2943106.1"/>
    <property type="molecule type" value="Genomic_DNA"/>
</dbReference>
<evidence type="ECO:0000313" key="2">
    <source>
        <dbReference type="EMBL" id="KAK2943106.1"/>
    </source>
</evidence>
<accession>A0ABQ9WXF7</accession>
<dbReference type="Proteomes" id="UP001281761">
    <property type="component" value="Unassembled WGS sequence"/>
</dbReference>
<gene>
    <name evidence="2" type="ORF">BLNAU_21974</name>
</gene>
<evidence type="ECO:0000256" key="1">
    <source>
        <dbReference type="SAM" id="MobiDB-lite"/>
    </source>
</evidence>
<reference evidence="2 3" key="1">
    <citation type="journal article" date="2022" name="bioRxiv">
        <title>Genomics of Preaxostyla Flagellates Illuminates Evolutionary Transitions and the Path Towards Mitochondrial Loss.</title>
        <authorList>
            <person name="Novak L.V.F."/>
            <person name="Treitli S.C."/>
            <person name="Pyrih J."/>
            <person name="Halakuc P."/>
            <person name="Pipaliya S.V."/>
            <person name="Vacek V."/>
            <person name="Brzon O."/>
            <person name="Soukal P."/>
            <person name="Eme L."/>
            <person name="Dacks J.B."/>
            <person name="Karnkowska A."/>
            <person name="Elias M."/>
            <person name="Hampl V."/>
        </authorList>
    </citation>
    <scope>NUCLEOTIDE SEQUENCE [LARGE SCALE GENOMIC DNA]</scope>
    <source>
        <strain evidence="2">NAU3</strain>
        <tissue evidence="2">Gut</tissue>
    </source>
</reference>
<organism evidence="2 3">
    <name type="scientific">Blattamonas nauphoetae</name>
    <dbReference type="NCBI Taxonomy" id="2049346"/>
    <lineage>
        <taxon>Eukaryota</taxon>
        <taxon>Metamonada</taxon>
        <taxon>Preaxostyla</taxon>
        <taxon>Oxymonadida</taxon>
        <taxon>Blattamonas</taxon>
    </lineage>
</organism>